<evidence type="ECO:0000313" key="4">
    <source>
        <dbReference type="Proteomes" id="UP000260790"/>
    </source>
</evidence>
<dbReference type="AlphaFoldDB" id="A0A0G8G602"/>
<sequence>MKYDIEKEEQQFMNFINDQYNVYKEIDNIYRDYVKLPLLLSDALFTLSKHAGMYAMMRLTNEALENGQEEVDYNDEGNWELVVAVHNKLIDFLSDTVGPHYDQRAVDIDAEDDEDFAKNVIAIVDATFSQALGIGPAEEDDSEQNGGMSLVKNDDEN</sequence>
<reference evidence="3" key="2">
    <citation type="submission" date="2023-02" db="EMBL/GenBank/DDBJ databases">
        <title>Complete genome sequence of Lactobacillus ruminis CACC888 isolated from Pig feces.</title>
        <authorList>
            <person name="Park S."/>
            <person name="Park M.A."/>
            <person name="Kim D.-H."/>
            <person name="Kim Y."/>
        </authorList>
    </citation>
    <scope>NUCLEOTIDE SEQUENCE</scope>
    <source>
        <strain evidence="3">CACC888</strain>
    </source>
</reference>
<dbReference type="Proteomes" id="UP001222683">
    <property type="component" value="Chromosome"/>
</dbReference>
<dbReference type="Proteomes" id="UP000260790">
    <property type="component" value="Unassembled WGS sequence"/>
</dbReference>
<dbReference type="RefSeq" id="WP_039121222.1">
    <property type="nucleotide sequence ID" value="NZ_CP117687.1"/>
</dbReference>
<proteinExistence type="predicted"/>
<protein>
    <submittedName>
        <fullName evidence="2">Uncharacterized protein</fullName>
    </submittedName>
</protein>
<dbReference type="EMBL" id="QSQR01000003">
    <property type="protein sequence ID" value="RGK47206.1"/>
    <property type="molecule type" value="Genomic_DNA"/>
</dbReference>
<evidence type="ECO:0000313" key="2">
    <source>
        <dbReference type="EMBL" id="RGK47206.1"/>
    </source>
</evidence>
<evidence type="ECO:0000313" key="3">
    <source>
        <dbReference type="EMBL" id="WDC82356.1"/>
    </source>
</evidence>
<evidence type="ECO:0000256" key="1">
    <source>
        <dbReference type="SAM" id="MobiDB-lite"/>
    </source>
</evidence>
<dbReference type="EMBL" id="CP117692">
    <property type="protein sequence ID" value="WDC82356.1"/>
    <property type="molecule type" value="Genomic_DNA"/>
</dbReference>
<feature type="region of interest" description="Disordered" evidence="1">
    <location>
        <begin position="135"/>
        <end position="157"/>
    </location>
</feature>
<organism evidence="2 4">
    <name type="scientific">Ligilactobacillus ruminis</name>
    <dbReference type="NCBI Taxonomy" id="1623"/>
    <lineage>
        <taxon>Bacteria</taxon>
        <taxon>Bacillati</taxon>
        <taxon>Bacillota</taxon>
        <taxon>Bacilli</taxon>
        <taxon>Lactobacillales</taxon>
        <taxon>Lactobacillaceae</taxon>
        <taxon>Ligilactobacillus</taxon>
    </lineage>
</organism>
<gene>
    <name evidence="2" type="ORF">DXD09_04480</name>
    <name evidence="3" type="ORF">PSR59_01575</name>
</gene>
<accession>A0A0G8G602</accession>
<name>A0A0G8G602_9LACO</name>
<reference evidence="2 4" key="1">
    <citation type="submission" date="2018-08" db="EMBL/GenBank/DDBJ databases">
        <title>A genome reference for cultivated species of the human gut microbiota.</title>
        <authorList>
            <person name="Zou Y."/>
            <person name="Xue W."/>
            <person name="Luo G."/>
        </authorList>
    </citation>
    <scope>NUCLEOTIDE SEQUENCE [LARGE SCALE GENOMIC DNA]</scope>
    <source>
        <strain evidence="2 4">TF10-9AT</strain>
    </source>
</reference>